<sequence>MKLLIGLLLSLCLVATLTSATVLLRRERAYRDGLLDGLGVGYGRYSDDDVYYRRNNRRYRDDRYAPRPYVSVPSSANSAAGPDSSNANVVLGDARGTSLGARAGSEKSYGLSRTNSEAFGSNY</sequence>
<feature type="region of interest" description="Disordered" evidence="1">
    <location>
        <begin position="62"/>
        <end position="123"/>
    </location>
</feature>
<protein>
    <submittedName>
        <fullName evidence="3">Uncharacterized protein LOC107363530</fullName>
    </submittedName>
</protein>
<organism evidence="3">
    <name type="scientific">Tetranychus evansi</name>
    <name type="common">red spider mite</name>
    <dbReference type="NCBI Taxonomy" id="178897"/>
    <lineage>
        <taxon>Eukaryota</taxon>
        <taxon>Metazoa</taxon>
        <taxon>Ecdysozoa</taxon>
        <taxon>Arthropoda</taxon>
        <taxon>Chelicerata</taxon>
        <taxon>Arachnida</taxon>
        <taxon>Acari</taxon>
        <taxon>Acariformes</taxon>
        <taxon>Trombidiformes</taxon>
        <taxon>Prostigmata</taxon>
        <taxon>Eleutherengona</taxon>
        <taxon>Raphignathae</taxon>
        <taxon>Tetranychoidea</taxon>
        <taxon>Tetranychidae</taxon>
        <taxon>Tetranychus</taxon>
    </lineage>
</organism>
<proteinExistence type="evidence at transcript level"/>
<dbReference type="AlphaFoldDB" id="A0A3G5AR32"/>
<reference evidence="3" key="1">
    <citation type="submission" date="2018-09" db="EMBL/GenBank/DDBJ databases">
        <title>Identification of saliva proteins of spider mite Tetranychus evansi by transcriptome and LC-MS/MS approach.</title>
        <authorList>
            <person name="Huang H.-J."/>
            <person name="Cui J.-R."/>
            <person name="Hong X.-Y."/>
        </authorList>
    </citation>
    <scope>NUCLEOTIDE SEQUENCE</scope>
</reference>
<name>A0A3G5AR32_9ACAR</name>
<evidence type="ECO:0000256" key="1">
    <source>
        <dbReference type="SAM" id="MobiDB-lite"/>
    </source>
</evidence>
<feature type="signal peptide" evidence="2">
    <location>
        <begin position="1"/>
        <end position="20"/>
    </location>
</feature>
<keyword evidence="2" id="KW-0732">Signal</keyword>
<feature type="chain" id="PRO_5018004905" evidence="2">
    <location>
        <begin position="21"/>
        <end position="123"/>
    </location>
</feature>
<dbReference type="EMBL" id="MH979802">
    <property type="protein sequence ID" value="AYV89257.1"/>
    <property type="molecule type" value="mRNA"/>
</dbReference>
<evidence type="ECO:0000313" key="3">
    <source>
        <dbReference type="EMBL" id="AYV89257.1"/>
    </source>
</evidence>
<evidence type="ECO:0000256" key="2">
    <source>
        <dbReference type="SAM" id="SignalP"/>
    </source>
</evidence>
<feature type="compositionally biased region" description="Polar residues" evidence="1">
    <location>
        <begin position="111"/>
        <end position="123"/>
    </location>
</feature>
<feature type="compositionally biased region" description="Polar residues" evidence="1">
    <location>
        <begin position="72"/>
        <end position="88"/>
    </location>
</feature>
<accession>A0A3G5AR32</accession>